<name>A5E532_LODEL</name>
<dbReference type="VEuPathDB" id="FungiDB:LELG_04721"/>
<feature type="compositionally biased region" description="Basic and acidic residues" evidence="8">
    <location>
        <begin position="462"/>
        <end position="472"/>
    </location>
</feature>
<organism evidence="10 11">
    <name type="scientific">Lodderomyces elongisporus (strain ATCC 11503 / CBS 2605 / JCM 1781 / NBRC 1676 / NRRL YB-4239)</name>
    <name type="common">Yeast</name>
    <name type="synonym">Saccharomyces elongisporus</name>
    <dbReference type="NCBI Taxonomy" id="379508"/>
    <lineage>
        <taxon>Eukaryota</taxon>
        <taxon>Fungi</taxon>
        <taxon>Dikarya</taxon>
        <taxon>Ascomycota</taxon>
        <taxon>Saccharomycotina</taxon>
        <taxon>Pichiomycetes</taxon>
        <taxon>Debaryomycetaceae</taxon>
        <taxon>Candida/Lodderomyces clade</taxon>
        <taxon>Lodderomyces</taxon>
    </lineage>
</organism>
<dbReference type="Proteomes" id="UP000001996">
    <property type="component" value="Unassembled WGS sequence"/>
</dbReference>
<evidence type="ECO:0000256" key="3">
    <source>
        <dbReference type="ARBA" id="ARBA00021269"/>
    </source>
</evidence>
<dbReference type="GO" id="GO:0000145">
    <property type="term" value="C:exocyst"/>
    <property type="evidence" value="ECO:0007669"/>
    <property type="project" value="InterPro"/>
</dbReference>
<dbReference type="PANTHER" id="PTHR21426:SF12">
    <property type="entry name" value="EXOCYST COMPLEX COMPONENT 8"/>
    <property type="match status" value="1"/>
</dbReference>
<dbReference type="InterPro" id="IPR016159">
    <property type="entry name" value="Cullin_repeat-like_dom_sf"/>
</dbReference>
<dbReference type="InterPro" id="IPR032403">
    <property type="entry name" value="Exo84_C"/>
</dbReference>
<gene>
    <name evidence="10" type="ORF">LELG_04721</name>
</gene>
<dbReference type="PANTHER" id="PTHR21426">
    <property type="entry name" value="EXOCYST COMPLEX COMPONENT 8"/>
    <property type="match status" value="1"/>
</dbReference>
<reference evidence="10 11" key="1">
    <citation type="journal article" date="2009" name="Nature">
        <title>Evolution of pathogenicity and sexual reproduction in eight Candida genomes.</title>
        <authorList>
            <person name="Butler G."/>
            <person name="Rasmussen M.D."/>
            <person name="Lin M.F."/>
            <person name="Santos M.A."/>
            <person name="Sakthikumar S."/>
            <person name="Munro C.A."/>
            <person name="Rheinbay E."/>
            <person name="Grabherr M."/>
            <person name="Forche A."/>
            <person name="Reedy J.L."/>
            <person name="Agrafioti I."/>
            <person name="Arnaud M.B."/>
            <person name="Bates S."/>
            <person name="Brown A.J."/>
            <person name="Brunke S."/>
            <person name="Costanzo M.C."/>
            <person name="Fitzpatrick D.A."/>
            <person name="de Groot P.W."/>
            <person name="Harris D."/>
            <person name="Hoyer L.L."/>
            <person name="Hube B."/>
            <person name="Klis F.M."/>
            <person name="Kodira C."/>
            <person name="Lennard N."/>
            <person name="Logue M.E."/>
            <person name="Martin R."/>
            <person name="Neiman A.M."/>
            <person name="Nikolaou E."/>
            <person name="Quail M.A."/>
            <person name="Quinn J."/>
            <person name="Santos M.C."/>
            <person name="Schmitzberger F.F."/>
            <person name="Sherlock G."/>
            <person name="Shah P."/>
            <person name="Silverstein K.A."/>
            <person name="Skrzypek M.S."/>
            <person name="Soll D."/>
            <person name="Staggs R."/>
            <person name="Stansfield I."/>
            <person name="Stumpf M.P."/>
            <person name="Sudbery P.E."/>
            <person name="Srikantha T."/>
            <person name="Zeng Q."/>
            <person name="Berman J."/>
            <person name="Berriman M."/>
            <person name="Heitman J."/>
            <person name="Gow N.A."/>
            <person name="Lorenz M.C."/>
            <person name="Birren B.W."/>
            <person name="Kellis M."/>
            <person name="Cuomo C.A."/>
        </authorList>
    </citation>
    <scope>NUCLEOTIDE SEQUENCE [LARGE SCALE GENOMIC DNA]</scope>
    <source>
        <strain evidence="11">ATCC 11503 / BCRC 21390 / CBS 2605 / JCM 1781 / NBRC 1676 / NRRL YB-4239</strain>
    </source>
</reference>
<dbReference type="Gene3D" id="1.20.58.1210">
    <property type="entry name" value="Exo84p, N-terminal helical domain"/>
    <property type="match status" value="1"/>
</dbReference>
<keyword evidence="4" id="KW-0813">Transport</keyword>
<dbReference type="OMA" id="TDRYDHF"/>
<dbReference type="SUPFAM" id="SSF74788">
    <property type="entry name" value="Cullin repeat-like"/>
    <property type="match status" value="1"/>
</dbReference>
<feature type="region of interest" description="Disordered" evidence="8">
    <location>
        <begin position="123"/>
        <end position="153"/>
    </location>
</feature>
<dbReference type="EMBL" id="CH981530">
    <property type="protein sequence ID" value="EDK46540.1"/>
    <property type="molecule type" value="Genomic_DNA"/>
</dbReference>
<evidence type="ECO:0000259" key="9">
    <source>
        <dbReference type="Pfam" id="PF16528"/>
    </source>
</evidence>
<feature type="compositionally biased region" description="Polar residues" evidence="8">
    <location>
        <begin position="449"/>
        <end position="460"/>
    </location>
</feature>
<dbReference type="InterPro" id="IPR033961">
    <property type="entry name" value="Exo84"/>
</dbReference>
<keyword evidence="5" id="KW-0268">Exocytosis</keyword>
<dbReference type="HOGENOM" id="CLU_024067_0_0_1"/>
<dbReference type="InterPro" id="IPR042561">
    <property type="entry name" value="Exo84_C_1"/>
</dbReference>
<evidence type="ECO:0000313" key="11">
    <source>
        <dbReference type="Proteomes" id="UP000001996"/>
    </source>
</evidence>
<feature type="region of interest" description="Disordered" evidence="8">
    <location>
        <begin position="447"/>
        <end position="508"/>
    </location>
</feature>
<evidence type="ECO:0000256" key="7">
    <source>
        <dbReference type="SAM" id="Coils"/>
    </source>
</evidence>
<feature type="compositionally biased region" description="Low complexity" evidence="8">
    <location>
        <begin position="73"/>
        <end position="92"/>
    </location>
</feature>
<dbReference type="GeneID" id="5231123"/>
<dbReference type="FunCoup" id="A5E532">
    <property type="interactions" value="168"/>
</dbReference>
<dbReference type="KEGG" id="lel:PVL30_005452"/>
<feature type="region of interest" description="Disordered" evidence="8">
    <location>
        <begin position="57"/>
        <end position="106"/>
    </location>
</feature>
<dbReference type="STRING" id="379508.A5E532"/>
<dbReference type="GO" id="GO:0015031">
    <property type="term" value="P:protein transport"/>
    <property type="evidence" value="ECO:0007669"/>
    <property type="project" value="UniProtKB-KW"/>
</dbReference>
<dbReference type="Gene3D" id="1.20.58.1220">
    <property type="entry name" value="Exo84p, C-terminal helical domain"/>
    <property type="match status" value="1"/>
</dbReference>
<dbReference type="GO" id="GO:0006887">
    <property type="term" value="P:exocytosis"/>
    <property type="evidence" value="ECO:0007669"/>
    <property type="project" value="UniProtKB-KW"/>
</dbReference>
<dbReference type="Pfam" id="PF25345">
    <property type="entry name" value="PH_EXO84"/>
    <property type="match status" value="1"/>
</dbReference>
<dbReference type="GO" id="GO:0006893">
    <property type="term" value="P:Golgi to plasma membrane transport"/>
    <property type="evidence" value="ECO:0007669"/>
    <property type="project" value="TreeGrafter"/>
</dbReference>
<dbReference type="InterPro" id="IPR011993">
    <property type="entry name" value="PH-like_dom_sf"/>
</dbReference>
<evidence type="ECO:0000313" key="10">
    <source>
        <dbReference type="EMBL" id="EDK46540.1"/>
    </source>
</evidence>
<dbReference type="OrthoDB" id="642193at2759"/>
<dbReference type="Gene3D" id="2.30.29.30">
    <property type="entry name" value="Pleckstrin-homology domain (PH domain)/Phosphotyrosine-binding domain (PTB)"/>
    <property type="match status" value="1"/>
</dbReference>
<dbReference type="Pfam" id="PF16528">
    <property type="entry name" value="Exo84_C"/>
    <property type="match status" value="1"/>
</dbReference>
<evidence type="ECO:0000256" key="2">
    <source>
        <dbReference type="ARBA" id="ARBA00007210"/>
    </source>
</evidence>
<keyword evidence="6" id="KW-0653">Protein transport</keyword>
<protein>
    <recommendedName>
        <fullName evidence="3">Exocyst complex component EXO84</fullName>
    </recommendedName>
</protein>
<accession>A5E532</accession>
<evidence type="ECO:0000256" key="4">
    <source>
        <dbReference type="ARBA" id="ARBA00022448"/>
    </source>
</evidence>
<feature type="compositionally biased region" description="Gly residues" evidence="8">
    <location>
        <begin position="18"/>
        <end position="29"/>
    </location>
</feature>
<comment type="similarity">
    <text evidence="2">Belongs to the EXO84 family.</text>
</comment>
<comment type="subcellular location">
    <subcellularLocation>
        <location evidence="1">Cytoplasmic vesicle</location>
        <location evidence="1">Secretory vesicle</location>
    </subcellularLocation>
</comment>
<evidence type="ECO:0000256" key="8">
    <source>
        <dbReference type="SAM" id="MobiDB-lite"/>
    </source>
</evidence>
<keyword evidence="7" id="KW-0175">Coiled coil</keyword>
<evidence type="ECO:0000256" key="6">
    <source>
        <dbReference type="ARBA" id="ARBA00022927"/>
    </source>
</evidence>
<evidence type="ECO:0000256" key="1">
    <source>
        <dbReference type="ARBA" id="ARBA00004398"/>
    </source>
</evidence>
<proteinExistence type="inferred from homology"/>
<sequence>MYRDRGKSKGNWLRQEGRAGGGAGGGGAGTSNPYSNLNLSRVETNRSYISVAERGDLYGTTGSRGLGGKAPQSNFHGNSSNNYNNGNNKGNNTLQVPGAYSNQNNDRQHNRRYSIHTAAHQHGRSFSNSNFDTSNAPQLPNLPQGMTMNSKPKPKPLTILQEILKGLDQSTAGDIDDYYKSLVKQKQIVTRDFKDNINQNQKNVMALTKDLKETQEELLNMRHTTKDLFEVLDLFKETAERRLSLERENLGATQMLQQLQQLQKSEKDKRKDRSSILLLEKNWAKELQSLFKHVDGASKFIQPLPGRHVLAESGRWHEVNAGTWKPSNPGHLFVLNDLLLIAAKKTLTNTNNKLDQKGIGVGGGAGGGAGTKSSKLQAIQCLPLTLVTMTKITPPKTDPNLYFISIKTKSLNYVYQTDRYDHFVKITDAFNKGKNEMIHEQRVMRGSVSMENNRPVSVSETQEEKKQLRDSLRNSGSHEMNGAVDEHGKRISGSFRRSGTLSGTNSKRNSSEFVLHDISARVHSRNKSHDFQSSTYNYASGNGKSEFFNSMKNLEGEFDDVDINISRNKFADAVQLVTAIEKRLLKFENYLAKQRNSASSLANQTDESLLLEVTKLKVENRKDEIIQCLLFDLLNRSSKLTASEVSEIIILFQQLDHLESGIQAFLDATSLHLASMVSKLIVSLQGSTKIDVVNYLSNLMVINVAIVQRTINIYKLKINPILAELGQGIDSSGLIDWCIEEFKKLNKTIKKHLYGTLLIIDGHNFETDEPVYSVKDEKLYGDFLNIMNQELEELRMVGLDVEYIFEPLMNLQ</sequence>
<dbReference type="GO" id="GO:0030133">
    <property type="term" value="C:transport vesicle"/>
    <property type="evidence" value="ECO:0007669"/>
    <property type="project" value="UniProtKB-SubCell"/>
</dbReference>
<feature type="domain" description="Exocyst component Exo84 C-terminal" evidence="9">
    <location>
        <begin position="553"/>
        <end position="801"/>
    </location>
</feature>
<feature type="coiled-coil region" evidence="7">
    <location>
        <begin position="197"/>
        <end position="224"/>
    </location>
</feature>
<dbReference type="InParanoid" id="A5E532"/>
<feature type="region of interest" description="Disordered" evidence="8">
    <location>
        <begin position="1"/>
        <end position="37"/>
    </location>
</feature>
<feature type="compositionally biased region" description="Polar residues" evidence="8">
    <location>
        <begin position="124"/>
        <end position="138"/>
    </location>
</feature>
<dbReference type="AlphaFoldDB" id="A5E532"/>
<dbReference type="InterPro" id="IPR042560">
    <property type="entry name" value="Exo84_C_2"/>
</dbReference>
<feature type="compositionally biased region" description="Polar residues" evidence="8">
    <location>
        <begin position="495"/>
        <end position="508"/>
    </location>
</feature>
<keyword evidence="11" id="KW-1185">Reference proteome</keyword>
<evidence type="ECO:0000256" key="5">
    <source>
        <dbReference type="ARBA" id="ARBA00022483"/>
    </source>
</evidence>
<dbReference type="eggNOG" id="KOG2215">
    <property type="taxonomic scope" value="Eukaryota"/>
</dbReference>